<dbReference type="AlphaFoldDB" id="A0AA46YJY6"/>
<dbReference type="Gene3D" id="1.10.1740.10">
    <property type="match status" value="1"/>
</dbReference>
<keyword evidence="5" id="KW-0804">Transcription</keyword>
<dbReference type="NCBIfam" id="NF007214">
    <property type="entry name" value="PRK09636.1"/>
    <property type="match status" value="1"/>
</dbReference>
<dbReference type="InterPro" id="IPR014284">
    <property type="entry name" value="RNA_pol_sigma-70_dom"/>
</dbReference>
<evidence type="ECO:0000256" key="1">
    <source>
        <dbReference type="ARBA" id="ARBA00010641"/>
    </source>
</evidence>
<dbReference type="NCBIfam" id="TIGR02937">
    <property type="entry name" value="sigma70-ECF"/>
    <property type="match status" value="1"/>
</dbReference>
<name>A0AA46YJY6_9ACTN</name>
<keyword evidence="9" id="KW-1185">Reference proteome</keyword>
<evidence type="ECO:0000256" key="3">
    <source>
        <dbReference type="ARBA" id="ARBA00023015"/>
    </source>
</evidence>
<dbReference type="GO" id="GO:0006352">
    <property type="term" value="P:DNA-templated transcription initiation"/>
    <property type="evidence" value="ECO:0007669"/>
    <property type="project" value="InterPro"/>
</dbReference>
<evidence type="ECO:0000259" key="7">
    <source>
        <dbReference type="Pfam" id="PF08281"/>
    </source>
</evidence>
<dbReference type="Pfam" id="PF04542">
    <property type="entry name" value="Sigma70_r2"/>
    <property type="match status" value="1"/>
</dbReference>
<evidence type="ECO:0000256" key="4">
    <source>
        <dbReference type="ARBA" id="ARBA00023082"/>
    </source>
</evidence>
<dbReference type="SUPFAM" id="SSF54427">
    <property type="entry name" value="NTF2-like"/>
    <property type="match status" value="1"/>
</dbReference>
<gene>
    <name evidence="8" type="primary">sigJ</name>
    <name evidence="8" type="ORF">L0C25_16135</name>
</gene>
<dbReference type="GO" id="GO:0003677">
    <property type="term" value="F:DNA binding"/>
    <property type="evidence" value="ECO:0007669"/>
    <property type="project" value="InterPro"/>
</dbReference>
<feature type="domain" description="RNA polymerase sigma factor 70 region 4 type 2" evidence="7">
    <location>
        <begin position="113"/>
        <end position="164"/>
    </location>
</feature>
<dbReference type="SUPFAM" id="SSF88659">
    <property type="entry name" value="Sigma3 and sigma4 domains of RNA polymerase sigma factors"/>
    <property type="match status" value="1"/>
</dbReference>
<dbReference type="GO" id="GO:0016987">
    <property type="term" value="F:sigma factor activity"/>
    <property type="evidence" value="ECO:0007669"/>
    <property type="project" value="UniProtKB-KW"/>
</dbReference>
<dbReference type="InterPro" id="IPR013324">
    <property type="entry name" value="RNA_pol_sigma_r3/r4-like"/>
</dbReference>
<dbReference type="PANTHER" id="PTHR30173:SF36">
    <property type="entry name" value="ECF RNA POLYMERASE SIGMA FACTOR SIGJ"/>
    <property type="match status" value="1"/>
</dbReference>
<dbReference type="InterPro" id="IPR032710">
    <property type="entry name" value="NTF2-like_dom_sf"/>
</dbReference>
<keyword evidence="3" id="KW-0805">Transcription regulation</keyword>
<dbReference type="PANTHER" id="PTHR30173">
    <property type="entry name" value="SIGMA 19 FACTOR"/>
    <property type="match status" value="1"/>
</dbReference>
<dbReference type="RefSeq" id="WP_271632716.1">
    <property type="nucleotide sequence ID" value="NZ_CP094970.1"/>
</dbReference>
<accession>A0AA46YJY6</accession>
<feature type="domain" description="RNA polymerase sigma-70 region 2" evidence="6">
    <location>
        <begin position="15"/>
        <end position="80"/>
    </location>
</feature>
<dbReference type="EMBL" id="CP094970">
    <property type="protein sequence ID" value="UYM04064.1"/>
    <property type="molecule type" value="Genomic_DNA"/>
</dbReference>
<dbReference type="InterPro" id="IPR013249">
    <property type="entry name" value="RNA_pol_sigma70_r4_t2"/>
</dbReference>
<evidence type="ECO:0000313" key="9">
    <source>
        <dbReference type="Proteomes" id="UP001164390"/>
    </source>
</evidence>
<keyword evidence="4" id="KW-0731">Sigma factor</keyword>
<dbReference type="InterPro" id="IPR007627">
    <property type="entry name" value="RNA_pol_sigma70_r2"/>
</dbReference>
<evidence type="ECO:0000256" key="5">
    <source>
        <dbReference type="ARBA" id="ARBA00023163"/>
    </source>
</evidence>
<dbReference type="InterPro" id="IPR013325">
    <property type="entry name" value="RNA_pol_sigma_r2"/>
</dbReference>
<evidence type="ECO:0000256" key="2">
    <source>
        <dbReference type="ARBA" id="ARBA00011344"/>
    </source>
</evidence>
<sequence length="298" mass="32951">MPSDPVDLDAETVAFTEHRQTLFQVAYRMLGSVADTEDVLQEVWLSWASSSRDEVENPRAYLIRTTVNESLRRLGRAQRRRETYVGPWLPEPLVEEAEPDAADPAVRADDISMALLVVLETLGPLERAVFILRETFGYDYAEIGRILDRKPAAVRQLAHRARGHVRAGRPRFDADPQLRKAATERFMAATLGGNLDALLEVLAPDVTLWTDGGGVVRAARQVVSGRDKVGRLIAGLVERGDFTGLEYRQVEVNGDPGVLISGDGESYGIMLVELAPDGEHIQEIYGIINPDKLRGVNL</sequence>
<evidence type="ECO:0000259" key="6">
    <source>
        <dbReference type="Pfam" id="PF04542"/>
    </source>
</evidence>
<dbReference type="Gene3D" id="3.10.450.50">
    <property type="match status" value="1"/>
</dbReference>
<protein>
    <submittedName>
        <fullName evidence="8">RNA polymerase sigma factor SigJ</fullName>
    </submittedName>
</protein>
<reference evidence="8" key="1">
    <citation type="submission" date="2022-01" db="EMBL/GenBank/DDBJ databases">
        <title>Nocardioidaceae gen. sp. A5X3R13.</title>
        <authorList>
            <person name="Lopez Marin M.A."/>
            <person name="Uhlik O."/>
        </authorList>
    </citation>
    <scope>NUCLEOTIDE SEQUENCE</scope>
    <source>
        <strain evidence="8">A5X3R13</strain>
    </source>
</reference>
<comment type="subunit">
    <text evidence="2">Interacts transiently with the RNA polymerase catalytic core formed by RpoA, RpoB, RpoC and RpoZ (2 alpha, 1 beta, 1 beta' and 1 omega subunit) to form the RNA polymerase holoenzyme that can initiate transcription.</text>
</comment>
<dbReference type="SUPFAM" id="SSF88946">
    <property type="entry name" value="Sigma2 domain of RNA polymerase sigma factors"/>
    <property type="match status" value="1"/>
</dbReference>
<dbReference type="Gene3D" id="1.10.10.10">
    <property type="entry name" value="Winged helix-like DNA-binding domain superfamily/Winged helix DNA-binding domain"/>
    <property type="match status" value="1"/>
</dbReference>
<evidence type="ECO:0000313" key="8">
    <source>
        <dbReference type="EMBL" id="UYM04064.1"/>
    </source>
</evidence>
<proteinExistence type="inferred from homology"/>
<organism evidence="8 9">
    <name type="scientific">Solicola gregarius</name>
    <dbReference type="NCBI Taxonomy" id="2908642"/>
    <lineage>
        <taxon>Bacteria</taxon>
        <taxon>Bacillati</taxon>
        <taxon>Actinomycetota</taxon>
        <taxon>Actinomycetes</taxon>
        <taxon>Propionibacteriales</taxon>
        <taxon>Nocardioidaceae</taxon>
        <taxon>Solicola</taxon>
    </lineage>
</organism>
<comment type="similarity">
    <text evidence="1">Belongs to the sigma-70 factor family. ECF subfamily.</text>
</comment>
<dbReference type="InterPro" id="IPR052704">
    <property type="entry name" value="ECF_Sigma-70_Domain"/>
</dbReference>
<dbReference type="KEGG" id="sgrg:L0C25_16135"/>
<dbReference type="Proteomes" id="UP001164390">
    <property type="component" value="Chromosome"/>
</dbReference>
<dbReference type="Pfam" id="PF08281">
    <property type="entry name" value="Sigma70_r4_2"/>
    <property type="match status" value="1"/>
</dbReference>
<dbReference type="InterPro" id="IPR036388">
    <property type="entry name" value="WH-like_DNA-bd_sf"/>
</dbReference>